<proteinExistence type="predicted"/>
<dbReference type="Gene3D" id="3.30.750.24">
    <property type="entry name" value="STAS domain"/>
    <property type="match status" value="1"/>
</dbReference>
<feature type="domain" description="MlaB-like STAS" evidence="1">
    <location>
        <begin position="8"/>
        <end position="81"/>
    </location>
</feature>
<dbReference type="InterPro" id="IPR036513">
    <property type="entry name" value="STAS_dom_sf"/>
</dbReference>
<keyword evidence="3" id="KW-1185">Reference proteome</keyword>
<organism evidence="2 3">
    <name type="scientific">Fuscovulum ytuae</name>
    <dbReference type="NCBI Taxonomy" id="3042299"/>
    <lineage>
        <taxon>Bacteria</taxon>
        <taxon>Pseudomonadati</taxon>
        <taxon>Pseudomonadota</taxon>
        <taxon>Alphaproteobacteria</taxon>
        <taxon>Rhodobacterales</taxon>
        <taxon>Paracoccaceae</taxon>
        <taxon>Fuscovulum</taxon>
    </lineage>
</organism>
<dbReference type="EMBL" id="CP124535">
    <property type="protein sequence ID" value="WGV16184.1"/>
    <property type="molecule type" value="Genomic_DNA"/>
</dbReference>
<gene>
    <name evidence="2" type="ORF">QF092_18370</name>
</gene>
<evidence type="ECO:0000313" key="3">
    <source>
        <dbReference type="Proteomes" id="UP001230978"/>
    </source>
</evidence>
<name>A0ABY8Q5P9_9RHOB</name>
<protein>
    <submittedName>
        <fullName evidence="2">STAS domain-containing protein</fullName>
    </submittedName>
</protein>
<evidence type="ECO:0000259" key="1">
    <source>
        <dbReference type="Pfam" id="PF13466"/>
    </source>
</evidence>
<dbReference type="InterPro" id="IPR058548">
    <property type="entry name" value="MlaB-like_STAS"/>
</dbReference>
<sequence length="90" mass="9279">MAIKSKDLSGDLRAGAAGTLRDDLVAALTKGDLRVKTAGLTAVDSAIVQVLVSARATAAQMDRKLQIDLPKDGVLAALLDRLAIDPAQLA</sequence>
<reference evidence="2 3" key="1">
    <citation type="submission" date="2023-04" db="EMBL/GenBank/DDBJ databases">
        <title>YMD61, complete Genome.</title>
        <authorList>
            <person name="Zhang J."/>
        </authorList>
    </citation>
    <scope>NUCLEOTIDE SEQUENCE [LARGE SCALE GENOMIC DNA]</scope>
    <source>
        <strain evidence="2 3">YMD61</strain>
    </source>
</reference>
<dbReference type="SUPFAM" id="SSF52091">
    <property type="entry name" value="SpoIIaa-like"/>
    <property type="match status" value="1"/>
</dbReference>
<evidence type="ECO:0000313" key="2">
    <source>
        <dbReference type="EMBL" id="WGV16184.1"/>
    </source>
</evidence>
<dbReference type="RefSeq" id="WP_281466279.1">
    <property type="nucleotide sequence ID" value="NZ_CP124535.1"/>
</dbReference>
<accession>A0ABY8Q5P9</accession>
<dbReference type="Pfam" id="PF13466">
    <property type="entry name" value="STAS_2"/>
    <property type="match status" value="1"/>
</dbReference>
<dbReference type="Proteomes" id="UP001230978">
    <property type="component" value="Chromosome"/>
</dbReference>